<feature type="binding site" evidence="15">
    <location>
        <position position="214"/>
    </location>
    <ligand>
        <name>S-adenosyl-L-methionine</name>
        <dbReference type="ChEBI" id="CHEBI:59789"/>
        <label>2</label>
    </ligand>
</feature>
<proteinExistence type="inferred from homology"/>
<keyword evidence="9 14" id="KW-0560">Oxidoreductase</keyword>
<evidence type="ECO:0000256" key="9">
    <source>
        <dbReference type="ARBA" id="ARBA00023002"/>
    </source>
</evidence>
<keyword evidence="7 14" id="KW-0949">S-adenosyl-L-methionine</keyword>
<dbReference type="AlphaFoldDB" id="A0A939DJL4"/>
<evidence type="ECO:0000313" key="18">
    <source>
        <dbReference type="EMBL" id="MBN7798712.1"/>
    </source>
</evidence>
<evidence type="ECO:0000259" key="17">
    <source>
        <dbReference type="PROSITE" id="PS51918"/>
    </source>
</evidence>
<dbReference type="SUPFAM" id="SSF102114">
    <property type="entry name" value="Radical SAM enzymes"/>
    <property type="match status" value="1"/>
</dbReference>
<comment type="similarity">
    <text evidence="3 14">Belongs to the anaerobic coproporphyrinogen-III oxidase family.</text>
</comment>
<keyword evidence="11 14" id="KW-0411">Iron-sulfur</keyword>
<evidence type="ECO:0000256" key="8">
    <source>
        <dbReference type="ARBA" id="ARBA00022723"/>
    </source>
</evidence>
<name>A0A939DJL4_9GAMM</name>
<dbReference type="GO" id="GO:0006782">
    <property type="term" value="P:protoporphyrinogen IX biosynthetic process"/>
    <property type="evidence" value="ECO:0007669"/>
    <property type="project" value="TreeGrafter"/>
</dbReference>
<dbReference type="SFLD" id="SFLDF00277">
    <property type="entry name" value="oxygen-independent_coproporphy"/>
    <property type="match status" value="1"/>
</dbReference>
<feature type="binding site" evidence="15">
    <location>
        <position position="115"/>
    </location>
    <ligand>
        <name>S-adenosyl-L-methionine</name>
        <dbReference type="ChEBI" id="CHEBI:59789"/>
        <label>1</label>
    </ligand>
</feature>
<comment type="subunit">
    <text evidence="4">Monomer.</text>
</comment>
<dbReference type="FunFam" id="1.10.10.920:FF:000002">
    <property type="entry name" value="Coproporphyrinogen-III oxidase"/>
    <property type="match status" value="1"/>
</dbReference>
<dbReference type="RefSeq" id="WP_206562158.1">
    <property type="nucleotide sequence ID" value="NZ_JAFKCZ010000017.1"/>
</dbReference>
<dbReference type="InterPro" id="IPR004558">
    <property type="entry name" value="Coprogen_oxidase_HemN"/>
</dbReference>
<dbReference type="PANTHER" id="PTHR13932">
    <property type="entry name" value="COPROPORPHYRINIGEN III OXIDASE"/>
    <property type="match status" value="1"/>
</dbReference>
<sequence length="461" mass="51536">MPSPTTLWNQAMIDRYDLAGPRYTSYPTAPHFAEGFPASEVQAAIARSNASQRPLSLYFHIPFCDTICFYCGCNKIVTANKGRAEPYIDLLHRELALRARQFDRARPVRQLHWGGGTPTFLSAPQMRTLMRLTGEYFSLLGDDSGDYSIEVHPGRMAPDTLGVLREIGFNRLSMGVQDFDPRVQRAVNRFNSVEQVSELCQRARREGFRSLSMDLIYGLPHQNPDTMAATLEQVIALEPDRLSLFNYAHMPHLFKSQRHIDAGALPPPADKLAMVHHAIDRLQAAGYQHIGMDHFARPGDSLALAQARGEMQRNFQGYTTHGDCDLLAFGLSAISAIDNVYLQNHKDMVRYAQSLAVDGEPACKGLALSADDRLRRAVIGQLICHFHLDYAAFERDFGIDFKRYFATALASLRPLARDGLLRLDSGGITVSAGGRLLIRRICMAFDAYLGSQEPARYSRIL</sequence>
<accession>A0A939DJL4</accession>
<dbReference type="GO" id="GO:0046872">
    <property type="term" value="F:metal ion binding"/>
    <property type="evidence" value="ECO:0007669"/>
    <property type="project" value="UniProtKB-KW"/>
</dbReference>
<dbReference type="NCBIfam" id="TIGR00538">
    <property type="entry name" value="hemN"/>
    <property type="match status" value="1"/>
</dbReference>
<comment type="catalytic activity">
    <reaction evidence="13 14">
        <text>coproporphyrinogen III + 2 S-adenosyl-L-methionine = protoporphyrinogen IX + 2 5'-deoxyadenosine + 2 L-methionine + 2 CO2</text>
        <dbReference type="Rhea" id="RHEA:15425"/>
        <dbReference type="ChEBI" id="CHEBI:16526"/>
        <dbReference type="ChEBI" id="CHEBI:17319"/>
        <dbReference type="ChEBI" id="CHEBI:57307"/>
        <dbReference type="ChEBI" id="CHEBI:57309"/>
        <dbReference type="ChEBI" id="CHEBI:57844"/>
        <dbReference type="ChEBI" id="CHEBI:59789"/>
        <dbReference type="EC" id="1.3.98.3"/>
    </reaction>
</comment>
<organism evidence="18 19">
    <name type="scientific">Parahaliea mediterranea</name>
    <dbReference type="NCBI Taxonomy" id="651086"/>
    <lineage>
        <taxon>Bacteria</taxon>
        <taxon>Pseudomonadati</taxon>
        <taxon>Pseudomonadota</taxon>
        <taxon>Gammaproteobacteria</taxon>
        <taxon>Cellvibrionales</taxon>
        <taxon>Halieaceae</taxon>
        <taxon>Parahaliea</taxon>
    </lineage>
</organism>
<dbReference type="PANTHER" id="PTHR13932:SF6">
    <property type="entry name" value="OXYGEN-INDEPENDENT COPROPORPHYRINOGEN III OXIDASE"/>
    <property type="match status" value="1"/>
</dbReference>
<dbReference type="SFLD" id="SFLDS00029">
    <property type="entry name" value="Radical_SAM"/>
    <property type="match status" value="1"/>
</dbReference>
<dbReference type="Proteomes" id="UP000664303">
    <property type="component" value="Unassembled WGS sequence"/>
</dbReference>
<evidence type="ECO:0000313" key="19">
    <source>
        <dbReference type="Proteomes" id="UP000664303"/>
    </source>
</evidence>
<evidence type="ECO:0000256" key="10">
    <source>
        <dbReference type="ARBA" id="ARBA00023004"/>
    </source>
</evidence>
<dbReference type="InterPro" id="IPR006638">
    <property type="entry name" value="Elp3/MiaA/NifB-like_rSAM"/>
</dbReference>
<protein>
    <recommendedName>
        <fullName evidence="14">Coproporphyrinogen-III oxidase</fullName>
        <ecNumber evidence="14">1.3.98.3</ecNumber>
    </recommendedName>
</protein>
<evidence type="ECO:0000256" key="3">
    <source>
        <dbReference type="ARBA" id="ARBA00005493"/>
    </source>
</evidence>
<reference evidence="18" key="1">
    <citation type="submission" date="2021-02" db="EMBL/GenBank/DDBJ databases">
        <title>PHA producing bacteria isolated from coastal sediment in Guangdong, Shenzhen.</title>
        <authorList>
            <person name="Zheng W."/>
            <person name="Yu S."/>
            <person name="Huang Y."/>
        </authorList>
    </citation>
    <scope>NUCLEOTIDE SEQUENCE</scope>
    <source>
        <strain evidence="18">TN14-10</strain>
    </source>
</reference>
<evidence type="ECO:0000256" key="11">
    <source>
        <dbReference type="ARBA" id="ARBA00023014"/>
    </source>
</evidence>
<dbReference type="Pfam" id="PF06969">
    <property type="entry name" value="HemN_C"/>
    <property type="match status" value="1"/>
</dbReference>
<dbReference type="PROSITE" id="PS51918">
    <property type="entry name" value="RADICAL_SAM"/>
    <property type="match status" value="1"/>
</dbReference>
<evidence type="ECO:0000256" key="16">
    <source>
        <dbReference type="PIRSR" id="PIRSR000167-2"/>
    </source>
</evidence>
<comment type="cofactor">
    <cofactor evidence="14 16">
        <name>[4Fe-4S] cluster</name>
        <dbReference type="ChEBI" id="CHEBI:49883"/>
    </cofactor>
    <text evidence="14 16">Binds 1 [4Fe-4S] cluster. The cluster is coordinated with 3 cysteines and an exchangeable S-adenosyl-L-methionine.</text>
</comment>
<evidence type="ECO:0000256" key="13">
    <source>
        <dbReference type="ARBA" id="ARBA00048321"/>
    </source>
</evidence>
<keyword evidence="19" id="KW-1185">Reference proteome</keyword>
<dbReference type="InterPro" id="IPR034505">
    <property type="entry name" value="Coproporphyrinogen-III_oxidase"/>
</dbReference>
<dbReference type="GO" id="GO:0005737">
    <property type="term" value="C:cytoplasm"/>
    <property type="evidence" value="ECO:0007669"/>
    <property type="project" value="UniProtKB-SubCell"/>
</dbReference>
<comment type="pathway">
    <text evidence="2 14">Porphyrin-containing compound metabolism; protoporphyrin-IX biosynthesis; protoporphyrinogen-IX from coproporphyrinogen-III (AdoMet route): step 1/1.</text>
</comment>
<keyword evidence="6 14" id="KW-0963">Cytoplasm</keyword>
<evidence type="ECO:0000256" key="6">
    <source>
        <dbReference type="ARBA" id="ARBA00022490"/>
    </source>
</evidence>
<dbReference type="Gene3D" id="3.30.750.200">
    <property type="match status" value="1"/>
</dbReference>
<feature type="binding site" evidence="16">
    <location>
        <position position="64"/>
    </location>
    <ligand>
        <name>[4Fe-4S] cluster</name>
        <dbReference type="ChEBI" id="CHEBI:49883"/>
        <note>4Fe-4S-S-AdoMet</note>
    </ligand>
</feature>
<dbReference type="Pfam" id="PF04055">
    <property type="entry name" value="Radical_SAM"/>
    <property type="match status" value="1"/>
</dbReference>
<dbReference type="EC" id="1.3.98.3" evidence="14"/>
<dbReference type="GO" id="GO:0004109">
    <property type="term" value="F:coproporphyrinogen oxidase activity"/>
    <property type="evidence" value="ECO:0007669"/>
    <property type="project" value="InterPro"/>
</dbReference>
<feature type="binding site" evidence="16">
    <location>
        <position position="71"/>
    </location>
    <ligand>
        <name>[4Fe-4S] cluster</name>
        <dbReference type="ChEBI" id="CHEBI:49883"/>
        <note>4Fe-4S-S-AdoMet</note>
    </ligand>
</feature>
<feature type="binding site" evidence="15">
    <location>
        <begin position="116"/>
        <end position="117"/>
    </location>
    <ligand>
        <name>S-adenosyl-L-methionine</name>
        <dbReference type="ChEBI" id="CHEBI:59789"/>
        <label>2</label>
    </ligand>
</feature>
<feature type="binding site" evidence="15">
    <location>
        <position position="334"/>
    </location>
    <ligand>
        <name>S-adenosyl-L-methionine</name>
        <dbReference type="ChEBI" id="CHEBI:59789"/>
        <label>1</label>
    </ligand>
</feature>
<comment type="caution">
    <text evidence="18">The sequence shown here is derived from an EMBL/GenBank/DDBJ whole genome shotgun (WGS) entry which is preliminary data.</text>
</comment>
<dbReference type="CDD" id="cd01335">
    <property type="entry name" value="Radical_SAM"/>
    <property type="match status" value="1"/>
</dbReference>
<keyword evidence="8 14" id="KW-0479">Metal-binding</keyword>
<dbReference type="InterPro" id="IPR058240">
    <property type="entry name" value="rSAM_sf"/>
</dbReference>
<keyword evidence="5 14" id="KW-0004">4Fe-4S</keyword>
<feature type="binding site" evidence="15">
    <location>
        <position position="177"/>
    </location>
    <ligand>
        <name>S-adenosyl-L-methionine</name>
        <dbReference type="ChEBI" id="CHEBI:59789"/>
        <label>2</label>
    </ligand>
</feature>
<feature type="binding site" evidence="15">
    <location>
        <position position="248"/>
    </location>
    <ligand>
        <name>S-adenosyl-L-methionine</name>
        <dbReference type="ChEBI" id="CHEBI:59789"/>
        <label>2</label>
    </ligand>
</feature>
<dbReference type="Gene3D" id="1.10.10.920">
    <property type="match status" value="1"/>
</dbReference>
<feature type="binding site" evidence="15">
    <location>
        <position position="150"/>
    </location>
    <ligand>
        <name>S-adenosyl-L-methionine</name>
        <dbReference type="ChEBI" id="CHEBI:59789"/>
        <label>1</label>
    </ligand>
</feature>
<feature type="binding site" evidence="15">
    <location>
        <position position="189"/>
    </location>
    <ligand>
        <name>S-adenosyl-L-methionine</name>
        <dbReference type="ChEBI" id="CHEBI:59789"/>
        <label>2</label>
    </ligand>
</feature>
<dbReference type="SMART" id="SM00729">
    <property type="entry name" value="Elp3"/>
    <property type="match status" value="1"/>
</dbReference>
<evidence type="ECO:0000256" key="2">
    <source>
        <dbReference type="ARBA" id="ARBA00004785"/>
    </source>
</evidence>
<comment type="subcellular location">
    <subcellularLocation>
        <location evidence="1 14">Cytoplasm</location>
    </subcellularLocation>
</comment>
<keyword evidence="12 14" id="KW-0627">Porphyrin biosynthesis</keyword>
<evidence type="ECO:0000256" key="7">
    <source>
        <dbReference type="ARBA" id="ARBA00022691"/>
    </source>
</evidence>
<dbReference type="EMBL" id="JAFKCZ010000017">
    <property type="protein sequence ID" value="MBN7798712.1"/>
    <property type="molecule type" value="Genomic_DNA"/>
</dbReference>
<evidence type="ECO:0000256" key="4">
    <source>
        <dbReference type="ARBA" id="ARBA00011245"/>
    </source>
</evidence>
<keyword evidence="10 14" id="KW-0408">Iron</keyword>
<dbReference type="GO" id="GO:0051989">
    <property type="term" value="F:coproporphyrinogen dehydrogenase activity"/>
    <property type="evidence" value="ECO:0007669"/>
    <property type="project" value="UniProtKB-EC"/>
</dbReference>
<dbReference type="SFLD" id="SFLDG01065">
    <property type="entry name" value="anaerobic_coproporphyrinogen-I"/>
    <property type="match status" value="1"/>
</dbReference>
<dbReference type="PIRSF" id="PIRSF000167">
    <property type="entry name" value="HemN"/>
    <property type="match status" value="1"/>
</dbReference>
<dbReference type="InterPro" id="IPR007197">
    <property type="entry name" value="rSAM"/>
</dbReference>
<gene>
    <name evidence="18" type="primary">hemN</name>
    <name evidence="18" type="ORF">JYP50_19070</name>
</gene>
<evidence type="ECO:0000256" key="15">
    <source>
        <dbReference type="PIRSR" id="PIRSR000167-1"/>
    </source>
</evidence>
<evidence type="ECO:0000256" key="14">
    <source>
        <dbReference type="PIRNR" id="PIRNR000167"/>
    </source>
</evidence>
<feature type="binding site" evidence="16">
    <location>
        <position position="68"/>
    </location>
    <ligand>
        <name>[4Fe-4S] cluster</name>
        <dbReference type="ChEBI" id="CHEBI:49883"/>
        <note>4Fe-4S-S-AdoMet</note>
    </ligand>
</feature>
<dbReference type="GO" id="GO:0051539">
    <property type="term" value="F:4 iron, 4 sulfur cluster binding"/>
    <property type="evidence" value="ECO:0007669"/>
    <property type="project" value="UniProtKB-KW"/>
</dbReference>
<dbReference type="InterPro" id="IPR010723">
    <property type="entry name" value="HemN_C"/>
</dbReference>
<evidence type="ECO:0000256" key="5">
    <source>
        <dbReference type="ARBA" id="ARBA00022485"/>
    </source>
</evidence>
<evidence type="ECO:0000256" key="1">
    <source>
        <dbReference type="ARBA" id="ARBA00004496"/>
    </source>
</evidence>
<evidence type="ECO:0000256" key="12">
    <source>
        <dbReference type="ARBA" id="ARBA00023244"/>
    </source>
</evidence>
<feature type="binding site" evidence="15">
    <location>
        <position position="58"/>
    </location>
    <ligand>
        <name>S-adenosyl-L-methionine</name>
        <dbReference type="ChEBI" id="CHEBI:59789"/>
        <label>1</label>
    </ligand>
</feature>
<feature type="binding site" evidence="15">
    <location>
        <begin position="70"/>
        <end position="72"/>
    </location>
    <ligand>
        <name>S-adenosyl-L-methionine</name>
        <dbReference type="ChEBI" id="CHEBI:59789"/>
        <label>2</label>
    </ligand>
</feature>
<feature type="domain" description="Radical SAM core" evidence="17">
    <location>
        <begin position="49"/>
        <end position="282"/>
    </location>
</feature>